<dbReference type="OrthoDB" id="10260894at2759"/>
<organism evidence="2 3">
    <name type="scientific">Acanthoscelides obtectus</name>
    <name type="common">Bean weevil</name>
    <name type="synonym">Bruchus obtectus</name>
    <dbReference type="NCBI Taxonomy" id="200917"/>
    <lineage>
        <taxon>Eukaryota</taxon>
        <taxon>Metazoa</taxon>
        <taxon>Ecdysozoa</taxon>
        <taxon>Arthropoda</taxon>
        <taxon>Hexapoda</taxon>
        <taxon>Insecta</taxon>
        <taxon>Pterygota</taxon>
        <taxon>Neoptera</taxon>
        <taxon>Endopterygota</taxon>
        <taxon>Coleoptera</taxon>
        <taxon>Polyphaga</taxon>
        <taxon>Cucujiformia</taxon>
        <taxon>Chrysomeloidea</taxon>
        <taxon>Chrysomelidae</taxon>
        <taxon>Bruchinae</taxon>
        <taxon>Bruchini</taxon>
        <taxon>Acanthoscelides</taxon>
    </lineage>
</organism>
<accession>A0A9P0PD22</accession>
<dbReference type="Proteomes" id="UP001152888">
    <property type="component" value="Unassembled WGS sequence"/>
</dbReference>
<dbReference type="PANTHER" id="PTHR45749:SF21">
    <property type="entry name" value="DUF4371 DOMAIN-CONTAINING PROTEIN"/>
    <property type="match status" value="1"/>
</dbReference>
<evidence type="ECO:0000256" key="1">
    <source>
        <dbReference type="SAM" id="MobiDB-lite"/>
    </source>
</evidence>
<evidence type="ECO:0000313" key="2">
    <source>
        <dbReference type="EMBL" id="CAH1980701.1"/>
    </source>
</evidence>
<dbReference type="EMBL" id="CAKOFQ010006898">
    <property type="protein sequence ID" value="CAH1980701.1"/>
    <property type="molecule type" value="Genomic_DNA"/>
</dbReference>
<protein>
    <submittedName>
        <fullName evidence="2">Uncharacterized protein</fullName>
    </submittedName>
</protein>
<keyword evidence="3" id="KW-1185">Reference proteome</keyword>
<reference evidence="2" key="1">
    <citation type="submission" date="2022-03" db="EMBL/GenBank/DDBJ databases">
        <authorList>
            <person name="Sayadi A."/>
        </authorList>
    </citation>
    <scope>NUCLEOTIDE SEQUENCE</scope>
</reference>
<evidence type="ECO:0000313" key="3">
    <source>
        <dbReference type="Proteomes" id="UP001152888"/>
    </source>
</evidence>
<proteinExistence type="predicted"/>
<name>A0A9P0PD22_ACAOB</name>
<gene>
    <name evidence="2" type="ORF">ACAOBT_LOCUS14126</name>
</gene>
<dbReference type="AlphaFoldDB" id="A0A9P0PD22"/>
<comment type="caution">
    <text evidence="2">The sequence shown here is derived from an EMBL/GenBank/DDBJ whole genome shotgun (WGS) entry which is preliminary data.</text>
</comment>
<dbReference type="PANTHER" id="PTHR45749">
    <property type="match status" value="1"/>
</dbReference>
<feature type="compositionally biased region" description="Basic and acidic residues" evidence="1">
    <location>
        <begin position="1"/>
        <end position="12"/>
    </location>
</feature>
<feature type="region of interest" description="Disordered" evidence="1">
    <location>
        <begin position="1"/>
        <end position="34"/>
    </location>
</feature>
<sequence>MEKTLTDEDKKIIISLEPNKPKGPFPKDSNQNDRSFSESYYSSTTKYGPVNRLWLCYSTVLDAAYCESCWLFSKLCSHWSKGLRDWKHLSSRIEEDSKSKAHIEACSVHDLWRKNRAIDKNLEEELKDHSAGGTAQEVLNILKNLDISIEKCYGQGYDGVRVMSGAYNGVNA</sequence>